<comment type="caution">
    <text evidence="2">The sequence shown here is derived from an EMBL/GenBank/DDBJ whole genome shotgun (WGS) entry which is preliminary data.</text>
</comment>
<protein>
    <submittedName>
        <fullName evidence="2">RAD55 family ATPase</fullName>
    </submittedName>
</protein>
<dbReference type="InterPro" id="IPR020588">
    <property type="entry name" value="RecA_ATP-bd"/>
</dbReference>
<proteinExistence type="predicted"/>
<evidence type="ECO:0000313" key="2">
    <source>
        <dbReference type="EMBL" id="MBT1073605.1"/>
    </source>
</evidence>
<dbReference type="InterPro" id="IPR051347">
    <property type="entry name" value="Circadian_clock_KaiC-rel"/>
</dbReference>
<dbReference type="Proteomes" id="UP000784128">
    <property type="component" value="Unassembled WGS sequence"/>
</dbReference>
<organism evidence="2 3">
    <name type="scientific">Pelotalea chapellei</name>
    <dbReference type="NCBI Taxonomy" id="44671"/>
    <lineage>
        <taxon>Bacteria</taxon>
        <taxon>Pseudomonadati</taxon>
        <taxon>Thermodesulfobacteriota</taxon>
        <taxon>Desulfuromonadia</taxon>
        <taxon>Geobacterales</taxon>
        <taxon>Geobacteraceae</taxon>
        <taxon>Pelotalea</taxon>
    </lineage>
</organism>
<dbReference type="PANTHER" id="PTHR42926:SF1">
    <property type="entry name" value="CIRCADIAN CLOCK OSCILLATOR PROTEIN KAIC 1"/>
    <property type="match status" value="1"/>
</dbReference>
<dbReference type="Pfam" id="PF06745">
    <property type="entry name" value="ATPase"/>
    <property type="match status" value="1"/>
</dbReference>
<accession>A0ABS5UD32</accession>
<gene>
    <name evidence="2" type="ORF">KJB30_17635</name>
</gene>
<reference evidence="2 3" key="1">
    <citation type="submission" date="2021-05" db="EMBL/GenBank/DDBJ databases">
        <title>The draft genome of Geobacter chapellei DSM 13688.</title>
        <authorList>
            <person name="Xu Z."/>
            <person name="Masuda Y."/>
            <person name="Itoh H."/>
            <person name="Senoo K."/>
        </authorList>
    </citation>
    <scope>NUCLEOTIDE SEQUENCE [LARGE SCALE GENOMIC DNA]</scope>
    <source>
        <strain evidence="2 3">DSM 13688</strain>
    </source>
</reference>
<keyword evidence="3" id="KW-1185">Reference proteome</keyword>
<dbReference type="PROSITE" id="PS50162">
    <property type="entry name" value="RECA_2"/>
    <property type="match status" value="1"/>
</dbReference>
<dbReference type="SUPFAM" id="SSF52540">
    <property type="entry name" value="P-loop containing nucleoside triphosphate hydrolases"/>
    <property type="match status" value="1"/>
</dbReference>
<dbReference type="RefSeq" id="WP_214301690.1">
    <property type="nucleotide sequence ID" value="NZ_JAHDYS010000029.1"/>
</dbReference>
<dbReference type="Gene3D" id="3.40.50.300">
    <property type="entry name" value="P-loop containing nucleotide triphosphate hydrolases"/>
    <property type="match status" value="1"/>
</dbReference>
<sequence length="68" mass="7147">MEENSSNYVPIGIPGLDEILNGGLTAGKMYLLVGNPGAGKTTFSLQFIAEGIRKKERCLYITVGGGGE</sequence>
<dbReference type="PANTHER" id="PTHR42926">
    <property type="match status" value="1"/>
</dbReference>
<evidence type="ECO:0000313" key="3">
    <source>
        <dbReference type="Proteomes" id="UP000784128"/>
    </source>
</evidence>
<dbReference type="InterPro" id="IPR027417">
    <property type="entry name" value="P-loop_NTPase"/>
</dbReference>
<name>A0ABS5UD32_9BACT</name>
<dbReference type="EMBL" id="JAHDYS010000029">
    <property type="protein sequence ID" value="MBT1073605.1"/>
    <property type="molecule type" value="Genomic_DNA"/>
</dbReference>
<feature type="domain" description="RecA family profile 1" evidence="1">
    <location>
        <begin position="5"/>
        <end position="68"/>
    </location>
</feature>
<dbReference type="InterPro" id="IPR014774">
    <property type="entry name" value="KaiC-like_dom"/>
</dbReference>
<evidence type="ECO:0000259" key="1">
    <source>
        <dbReference type="PROSITE" id="PS50162"/>
    </source>
</evidence>